<keyword evidence="7" id="KW-1185">Reference proteome</keyword>
<keyword evidence="2" id="KW-1161">Viral attachment to host cell</keyword>
<dbReference type="Pfam" id="PF03863">
    <property type="entry name" value="Phage_mat-A"/>
    <property type="match status" value="1"/>
</dbReference>
<evidence type="ECO:0000256" key="2">
    <source>
        <dbReference type="ARBA" id="ARBA00022804"/>
    </source>
</evidence>
<dbReference type="GO" id="GO:0039666">
    <property type="term" value="P:virion attachment to host cell pilus"/>
    <property type="evidence" value="ECO:0007669"/>
    <property type="project" value="UniProtKB-KW"/>
</dbReference>
<gene>
    <name evidence="6" type="primary">Zoerhiza.2_11_1</name>
</gene>
<evidence type="ECO:0000256" key="5">
    <source>
        <dbReference type="ARBA" id="ARBA00035110"/>
    </source>
</evidence>
<keyword evidence="4" id="KW-1160">Virus entry into host cell</keyword>
<dbReference type="InterPro" id="IPR005563">
    <property type="entry name" value="A_protein"/>
</dbReference>
<reference evidence="6" key="1">
    <citation type="submission" date="2020-09" db="EMBL/GenBank/DDBJ databases">
        <title>Leviviricetes taxonomy.</title>
        <authorList>
            <person name="Stockdale S.R."/>
            <person name="Callanan J."/>
            <person name="Adriaenssens E.M."/>
            <person name="Kuhn J.H."/>
            <person name="Rumnieks J."/>
            <person name="Shkoporov A."/>
            <person name="Draper L.A."/>
            <person name="Ross P."/>
            <person name="Hill C."/>
        </authorList>
    </citation>
    <scope>NUCLEOTIDE SEQUENCE</scope>
</reference>
<evidence type="ECO:0000313" key="6">
    <source>
        <dbReference type="EMBL" id="DAD51858.1"/>
    </source>
</evidence>
<organism evidence="6 7">
    <name type="scientific">ssRNA phage Zoerhiza.2_11</name>
    <dbReference type="NCBI Taxonomy" id="2786790"/>
    <lineage>
        <taxon>Viruses</taxon>
        <taxon>Riboviria</taxon>
        <taxon>Orthornavirae</taxon>
        <taxon>Lenarviricota</taxon>
        <taxon>Leviviricetes</taxon>
        <taxon>Timlovirales</taxon>
        <taxon>Steitzviridae</taxon>
        <taxon>Lughthovirus</taxon>
        <taxon>Lughthovirus pedovivens</taxon>
        <taxon>Cunarovirus pedovivens</taxon>
    </lineage>
</organism>
<proteinExistence type="inferred from homology"/>
<dbReference type="GeneID" id="80401141"/>
<keyword evidence="3" id="KW-0946">Virion</keyword>
<evidence type="ECO:0000256" key="4">
    <source>
        <dbReference type="ARBA" id="ARBA00023296"/>
    </source>
</evidence>
<dbReference type="KEGG" id="vg:80401141"/>
<keyword evidence="3" id="KW-1175">Viral attachment to host cell pilus</keyword>
<evidence type="ECO:0000256" key="1">
    <source>
        <dbReference type="ARBA" id="ARBA00022581"/>
    </source>
</evidence>
<dbReference type="EMBL" id="BK013938">
    <property type="protein sequence ID" value="DAD51858.1"/>
    <property type="molecule type" value="Genomic_RNA"/>
</dbReference>
<sequence length="436" mass="49399">MSFVPKVRFDADRTRVGSLSSNGIIEGWTYEALLLSENHKRVGHAWSGGGPFFVYKSSQTHGDELDLRIRIGEPSWGIPYFFDETYLNRGAAPGETRIPADLYNRAQTAQASDAAALPGYYATGFKRARPGNPRASVGQFLVELRDLPKLPFGLRGRTAFADIPKVLWRRLKETLNWRTEFARKRALKLTANEFLNYQFGWLPFVSDVRKMYNLWHTVDSRIAQLIREQGRFIRHQAVVSEERTVDVVSETDYPYPYANVYGSVPLFMSGSTRYTVTRETYEKIWFSGSFRYYIPSLPGSQWTTRAKLALFGALPTPELLWEVLPWSWLVDWFSNAGDVISNASPNAVDDLTCRYSFVMKHKTVTTTAQATVVHPGSDVYYHYPAVNHTFRSVNKIETKARTGGGNPFGLNVQLPDLSARQLGILAALGISRDRVR</sequence>
<dbReference type="RefSeq" id="YP_010771431.1">
    <property type="nucleotide sequence ID" value="NC_074568.1"/>
</dbReference>
<accession>A0A8S5L3V8</accession>
<comment type="similarity">
    <text evidence="5">Belongs to the Leviviricetes maturation protein family.</text>
</comment>
<evidence type="ECO:0000256" key="3">
    <source>
        <dbReference type="ARBA" id="ARBA00023104"/>
    </source>
</evidence>
<keyword evidence="1" id="KW-0945">Host-virus interaction</keyword>
<evidence type="ECO:0000313" key="7">
    <source>
        <dbReference type="Proteomes" id="UP000679853"/>
    </source>
</evidence>
<name>A0A8S5L3V8_9VIRU</name>
<protein>
    <submittedName>
        <fullName evidence="6">Maturation protein</fullName>
    </submittedName>
</protein>
<dbReference type="Proteomes" id="UP000679853">
    <property type="component" value="Segment"/>
</dbReference>